<name>A0A4R6S9F0_LABRH</name>
<keyword evidence="2" id="KW-1185">Reference proteome</keyword>
<sequence>MTRHRLPWLDTPWEPEALRDEPIEELFDRAEQFSDATEGLFDRLGAIRASTSGSGIALTVTLDGRLVELTLSDAALRLGGAKLAAEIHRLTTEAAADALSQGIAVLTPVIGIDVAEQLAAATGLDKMNAADSAAAEVPPVKAPVEATVEAAPARPRRPAPAVDDEDFSTLETWAVRD</sequence>
<gene>
    <name evidence="1" type="ORF">EV186_10454</name>
</gene>
<dbReference type="Proteomes" id="UP000295444">
    <property type="component" value="Unassembled WGS sequence"/>
</dbReference>
<reference evidence="1 2" key="1">
    <citation type="submission" date="2019-03" db="EMBL/GenBank/DDBJ databases">
        <title>Genomic Encyclopedia of Type Strains, Phase IV (KMG-IV): sequencing the most valuable type-strain genomes for metagenomic binning, comparative biology and taxonomic classification.</title>
        <authorList>
            <person name="Goeker M."/>
        </authorList>
    </citation>
    <scope>NUCLEOTIDE SEQUENCE [LARGE SCALE GENOMIC DNA]</scope>
    <source>
        <strain evidence="1 2">DSM 45361</strain>
    </source>
</reference>
<evidence type="ECO:0000313" key="1">
    <source>
        <dbReference type="EMBL" id="TDP96074.1"/>
    </source>
</evidence>
<evidence type="ECO:0000313" key="2">
    <source>
        <dbReference type="Proteomes" id="UP000295444"/>
    </source>
</evidence>
<protein>
    <recommendedName>
        <fullName evidence="3">YbaB/EbfC DNA-binding family protein</fullName>
    </recommendedName>
</protein>
<dbReference type="EMBL" id="SNXZ01000004">
    <property type="protein sequence ID" value="TDP96074.1"/>
    <property type="molecule type" value="Genomic_DNA"/>
</dbReference>
<dbReference type="RefSeq" id="WP_133851473.1">
    <property type="nucleotide sequence ID" value="NZ_SNXZ01000004.1"/>
</dbReference>
<proteinExistence type="predicted"/>
<dbReference type="AlphaFoldDB" id="A0A4R6S9F0"/>
<accession>A0A4R6S9F0</accession>
<evidence type="ECO:0008006" key="3">
    <source>
        <dbReference type="Google" id="ProtNLM"/>
    </source>
</evidence>
<organism evidence="1 2">
    <name type="scientific">Labedaea rhizosphaerae</name>
    <dbReference type="NCBI Taxonomy" id="598644"/>
    <lineage>
        <taxon>Bacteria</taxon>
        <taxon>Bacillati</taxon>
        <taxon>Actinomycetota</taxon>
        <taxon>Actinomycetes</taxon>
        <taxon>Pseudonocardiales</taxon>
        <taxon>Pseudonocardiaceae</taxon>
        <taxon>Labedaea</taxon>
    </lineage>
</organism>
<comment type="caution">
    <text evidence="1">The sequence shown here is derived from an EMBL/GenBank/DDBJ whole genome shotgun (WGS) entry which is preliminary data.</text>
</comment>